<sequence>MKTDKKTLLQQLAREVQLNIKEVQKLEDCSEGQLIVIPATGGWNIAQVIEHLNTYNAYYLPAIQKAMKQAVADKNCSTFKPGILGDYFVKMMQPKNSSIGKRYKAASRHIPTGDINAREVLKTYLNNQQRLLQLLDIADGYNINTIKIPTSISSLIKLKLGDVFRFLIAHQQRHFVQIEHILNTKIQLKQAPL</sequence>
<reference evidence="2 3" key="1">
    <citation type="submission" date="2019-01" db="EMBL/GenBank/DDBJ databases">
        <authorList>
            <person name="Chen W.-M."/>
        </authorList>
    </citation>
    <scope>NUCLEOTIDE SEQUENCE [LARGE SCALE GENOMIC DNA]</scope>
    <source>
        <strain evidence="2 3">YBJ-36</strain>
    </source>
</reference>
<dbReference type="Pfam" id="PF12867">
    <property type="entry name" value="DinB_2"/>
    <property type="match status" value="1"/>
</dbReference>
<accession>A0A3S2Y0W2</accession>
<dbReference type="EMBL" id="SACK01000003">
    <property type="protein sequence ID" value="RVU00858.1"/>
    <property type="molecule type" value="Genomic_DNA"/>
</dbReference>
<dbReference type="InterPro" id="IPR024775">
    <property type="entry name" value="DinB-like"/>
</dbReference>
<dbReference type="AlphaFoldDB" id="A0A3S2Y0W2"/>
<dbReference type="InterPro" id="IPR034660">
    <property type="entry name" value="DinB/YfiT-like"/>
</dbReference>
<evidence type="ECO:0000313" key="2">
    <source>
        <dbReference type="EMBL" id="RVU00858.1"/>
    </source>
</evidence>
<comment type="caution">
    <text evidence="2">The sequence shown here is derived from an EMBL/GenBank/DDBJ whole genome shotgun (WGS) entry which is preliminary data.</text>
</comment>
<gene>
    <name evidence="2" type="ORF">EOD41_09480</name>
</gene>
<dbReference type="RefSeq" id="WP_127704575.1">
    <property type="nucleotide sequence ID" value="NZ_SACK01000003.1"/>
</dbReference>
<feature type="domain" description="DinB-like" evidence="1">
    <location>
        <begin position="26"/>
        <end position="178"/>
    </location>
</feature>
<name>A0A3S2Y0W2_9SPHI</name>
<dbReference type="OrthoDB" id="1524454at2"/>
<protein>
    <submittedName>
        <fullName evidence="2">DinB family protein</fullName>
    </submittedName>
</protein>
<evidence type="ECO:0000259" key="1">
    <source>
        <dbReference type="Pfam" id="PF12867"/>
    </source>
</evidence>
<organism evidence="2 3">
    <name type="scientific">Mucilaginibacter limnophilus</name>
    <dbReference type="NCBI Taxonomy" id="1932778"/>
    <lineage>
        <taxon>Bacteria</taxon>
        <taxon>Pseudomonadati</taxon>
        <taxon>Bacteroidota</taxon>
        <taxon>Sphingobacteriia</taxon>
        <taxon>Sphingobacteriales</taxon>
        <taxon>Sphingobacteriaceae</taxon>
        <taxon>Mucilaginibacter</taxon>
    </lineage>
</organism>
<dbReference type="Proteomes" id="UP000282759">
    <property type="component" value="Unassembled WGS sequence"/>
</dbReference>
<evidence type="ECO:0000313" key="3">
    <source>
        <dbReference type="Proteomes" id="UP000282759"/>
    </source>
</evidence>
<dbReference type="Gene3D" id="1.20.120.450">
    <property type="entry name" value="dinb family like domain"/>
    <property type="match status" value="1"/>
</dbReference>
<proteinExistence type="predicted"/>
<keyword evidence="3" id="KW-1185">Reference proteome</keyword>
<dbReference type="SUPFAM" id="SSF109854">
    <property type="entry name" value="DinB/YfiT-like putative metalloenzymes"/>
    <property type="match status" value="1"/>
</dbReference>